<feature type="binding site" evidence="13">
    <location>
        <begin position="61"/>
        <end position="64"/>
    </location>
    <ligand>
        <name>ATP</name>
        <dbReference type="ChEBI" id="CHEBI:30616"/>
    </ligand>
</feature>
<feature type="binding site" evidence="14">
    <location>
        <position position="433"/>
    </location>
    <ligand>
        <name>Zn(2+)</name>
        <dbReference type="ChEBI" id="CHEBI:29105"/>
    </ligand>
</feature>
<dbReference type="Gene3D" id="3.10.290.20">
    <property type="entry name" value="Ubiquitin-like 2 activating enzyme e1b. Chain: B, domain 3"/>
    <property type="match status" value="1"/>
</dbReference>
<dbReference type="PROSITE" id="PS00865">
    <property type="entry name" value="UBIQUITIN_ACTIVAT_2"/>
    <property type="match status" value="1"/>
</dbReference>
<dbReference type="STRING" id="1382522.W6MIP5"/>
<evidence type="ECO:0000256" key="5">
    <source>
        <dbReference type="ARBA" id="ARBA00022723"/>
    </source>
</evidence>
<accession>W6MIP5</accession>
<dbReference type="GeneID" id="34517657"/>
<dbReference type="InterPro" id="IPR045886">
    <property type="entry name" value="ThiF/MoeB/HesA"/>
</dbReference>
<dbReference type="GO" id="GO:0019948">
    <property type="term" value="F:SUMO activating enzyme activity"/>
    <property type="evidence" value="ECO:0007669"/>
    <property type="project" value="UniProtKB-UniRule"/>
</dbReference>
<sequence length="584" mass="64996">MGGFDAHLRRILGNEALEKVKKSRVLLVGAGGIGCELLKDLILMNYGEIHVADLDTIDLSNLNRQFLFRQKDIKKPKSLTAVKAVESFNHASKLVAYHGNITDANTYPLDWFCQFDTIFNALDNLEARVYVNRMALFGNIPLMESGTSGLNGQVRPILPYQSECFECTPVEAPKTFPVCTIRSTPSKPIHCIIWAKNFLFSQLFGEDGEQEQLSAADLDTEDDAEVEALLKESNELLDLKRLIKEAGETSNDEFVFSIVTKIFKEDIERLLRIQSLWKSGAKPEPLDVDSTRLQLQDVSSDVLANDQGVWTLIESLYVLVDSTKRLTKRWASERNIPFDKDDKDTLDFVVAASNLRSYCFHIEALSRFKLKQIAGNIIPAVATTNAIMAGLSCLQSINLLTANPFTQLRMAFDSNYPDRFVVPSSLSKPSPACGACSLRRGVLKLHPTSTLGQVHDAIVEKYKFPDDISIIAKSRLIYDDDFDDNLVRTVESLGIGLGTTLFVSDLDDDFEGIALYVTNGTGEGNDVECATDFELVPKREPATADEGVDDDFEEIVDDDLTVIEDRKHTLDASEEGTPKKVKRS</sequence>
<dbReference type="GO" id="GO:0031510">
    <property type="term" value="C:SUMO activating enzyme complex"/>
    <property type="evidence" value="ECO:0007669"/>
    <property type="project" value="UniProtKB-UniRule"/>
</dbReference>
<dbReference type="SUPFAM" id="SSF69572">
    <property type="entry name" value="Activating enzymes of the ubiquitin-like proteins"/>
    <property type="match status" value="1"/>
</dbReference>
<reference evidence="18" key="2">
    <citation type="submission" date="2014-02" db="EMBL/GenBank/DDBJ databases">
        <title>Complete DNA sequence of /Kuraishia capsulata/ illustrates novel genomic features among budding yeasts (/Saccharomycotina/).</title>
        <authorList>
            <person name="Morales L."/>
            <person name="Noel B."/>
            <person name="Porcel B."/>
            <person name="Marcet-Houben M."/>
            <person name="Hullo M-F."/>
            <person name="Sacerdot C."/>
            <person name="Tekaia F."/>
            <person name="Leh-Louis V."/>
            <person name="Despons L."/>
            <person name="Khanna V."/>
            <person name="Aury J-M."/>
            <person name="Barbe V."/>
            <person name="Couloux A."/>
            <person name="Labadie K."/>
            <person name="Pelletier E."/>
            <person name="Souciet J-L."/>
            <person name="Boekhout T."/>
            <person name="Gabaldon T."/>
            <person name="Wincker P."/>
            <person name="Dujon B."/>
        </authorList>
    </citation>
    <scope>NUCLEOTIDE SEQUENCE</scope>
    <source>
        <strain evidence="18">CBS 1993</strain>
    </source>
</reference>
<comment type="subcellular location">
    <subcellularLocation>
        <location evidence="1">Cytoplasm</location>
    </subcellularLocation>
</comment>
<feature type="binding site" evidence="13">
    <location>
        <begin position="123"/>
        <end position="128"/>
    </location>
    <ligand>
        <name>ATP</name>
        <dbReference type="ChEBI" id="CHEBI:30616"/>
    </ligand>
</feature>
<dbReference type="RefSeq" id="XP_022456269.1">
    <property type="nucleotide sequence ID" value="XM_022604730.1"/>
</dbReference>
<feature type="domain" description="THIF-type NAD/FAD binding fold" evidence="16">
    <location>
        <begin position="8"/>
        <end position="413"/>
    </location>
</feature>
<dbReference type="GO" id="GO:0046872">
    <property type="term" value="F:metal ion binding"/>
    <property type="evidence" value="ECO:0007669"/>
    <property type="project" value="UniProtKB-KW"/>
</dbReference>
<evidence type="ECO:0000313" key="19">
    <source>
        <dbReference type="Proteomes" id="UP000019384"/>
    </source>
</evidence>
<evidence type="ECO:0000256" key="11">
    <source>
        <dbReference type="PIRNR" id="PIRNR039133"/>
    </source>
</evidence>
<feature type="domain" description="Ubiquitin-activating enzyme SCCH" evidence="17">
    <location>
        <begin position="306"/>
        <end position="371"/>
    </location>
</feature>
<evidence type="ECO:0000256" key="4">
    <source>
        <dbReference type="ARBA" id="ARBA00022490"/>
    </source>
</evidence>
<dbReference type="OrthoDB" id="10255449at2759"/>
<proteinExistence type="inferred from homology"/>
<dbReference type="EMBL" id="HG793125">
    <property type="protein sequence ID" value="CDK24252.1"/>
    <property type="molecule type" value="Genomic_DNA"/>
</dbReference>
<evidence type="ECO:0000259" key="16">
    <source>
        <dbReference type="Pfam" id="PF00899"/>
    </source>
</evidence>
<protein>
    <recommendedName>
        <fullName evidence="10 11">Ubiquitin-activating enzyme E1-like</fullName>
    </recommendedName>
</protein>
<keyword evidence="8 11" id="KW-0862">Zinc</keyword>
<dbReference type="Gene3D" id="1.10.10.520">
    <property type="entry name" value="Ubiquitin activating enzymes (Uba3). Chain: B, domain 2"/>
    <property type="match status" value="1"/>
</dbReference>
<feature type="binding site" evidence="13">
    <location>
        <position position="77"/>
    </location>
    <ligand>
        <name>ATP</name>
        <dbReference type="ChEBI" id="CHEBI:30616"/>
    </ligand>
</feature>
<dbReference type="InterPro" id="IPR042449">
    <property type="entry name" value="Ub-E1_IAD_1"/>
</dbReference>
<feature type="binding site" evidence="14">
    <location>
        <position position="436"/>
    </location>
    <ligand>
        <name>Zn(2+)</name>
        <dbReference type="ChEBI" id="CHEBI:29105"/>
    </ligand>
</feature>
<keyword evidence="7 11" id="KW-0833">Ubl conjugation pathway</keyword>
<evidence type="ECO:0000256" key="1">
    <source>
        <dbReference type="ARBA" id="ARBA00004496"/>
    </source>
</evidence>
<feature type="binding site" evidence="14">
    <location>
        <position position="164"/>
    </location>
    <ligand>
        <name>Zn(2+)</name>
        <dbReference type="ChEBI" id="CHEBI:29105"/>
    </ligand>
</feature>
<dbReference type="InterPro" id="IPR000594">
    <property type="entry name" value="ThiF_NAD_FAD-bd"/>
</dbReference>
<evidence type="ECO:0000256" key="6">
    <source>
        <dbReference type="ARBA" id="ARBA00022741"/>
    </source>
</evidence>
<feature type="binding site" evidence="13">
    <location>
        <position position="53"/>
    </location>
    <ligand>
        <name>ATP</name>
        <dbReference type="ChEBI" id="CHEBI:30616"/>
    </ligand>
</feature>
<evidence type="ECO:0000256" key="3">
    <source>
        <dbReference type="ARBA" id="ARBA00005673"/>
    </source>
</evidence>
<comment type="subunit">
    <text evidence="11">Heterodimer.</text>
</comment>
<feature type="active site" description="Glycyl thioester intermediate" evidence="12 15">
    <location>
        <position position="179"/>
    </location>
</feature>
<feature type="binding site" evidence="14">
    <location>
        <position position="167"/>
    </location>
    <ligand>
        <name>Zn(2+)</name>
        <dbReference type="ChEBI" id="CHEBI:29105"/>
    </ligand>
</feature>
<dbReference type="InterPro" id="IPR035985">
    <property type="entry name" value="Ubiquitin-activating_enz"/>
</dbReference>
<dbReference type="FunFam" id="3.50.50.80:FF:000004">
    <property type="entry name" value="Ubiquitin-activating enzyme E1-like"/>
    <property type="match status" value="1"/>
</dbReference>
<keyword evidence="6 11" id="KW-0547">Nucleotide-binding</keyword>
<evidence type="ECO:0000256" key="13">
    <source>
        <dbReference type="PIRSR" id="PIRSR039133-2"/>
    </source>
</evidence>
<keyword evidence="5 11" id="KW-0479">Metal-binding</keyword>
<dbReference type="GO" id="GO:0016925">
    <property type="term" value="P:protein sumoylation"/>
    <property type="evidence" value="ECO:0007669"/>
    <property type="project" value="UniProtKB-UniRule"/>
</dbReference>
<organism evidence="18 19">
    <name type="scientific">Kuraishia capsulata CBS 1993</name>
    <dbReference type="NCBI Taxonomy" id="1382522"/>
    <lineage>
        <taxon>Eukaryota</taxon>
        <taxon>Fungi</taxon>
        <taxon>Dikarya</taxon>
        <taxon>Ascomycota</taxon>
        <taxon>Saccharomycotina</taxon>
        <taxon>Pichiomycetes</taxon>
        <taxon>Pichiales</taxon>
        <taxon>Pichiaceae</taxon>
        <taxon>Kuraishia</taxon>
    </lineage>
</organism>
<comment type="pathway">
    <text evidence="2 11">Protein modification; protein sumoylation.</text>
</comment>
<dbReference type="InterPro" id="IPR023318">
    <property type="entry name" value="Ub_act_enz_dom_a_sf"/>
</dbReference>
<evidence type="ECO:0000313" key="18">
    <source>
        <dbReference type="EMBL" id="CDK24252.1"/>
    </source>
</evidence>
<dbReference type="InterPro" id="IPR033127">
    <property type="entry name" value="UBQ-activ_enz_E1_Cys_AS"/>
</dbReference>
<dbReference type="UniPathway" id="UPA00886"/>
<evidence type="ECO:0000256" key="8">
    <source>
        <dbReference type="ARBA" id="ARBA00022833"/>
    </source>
</evidence>
<gene>
    <name evidence="18" type="ORF">KUCA_T00000212001</name>
</gene>
<evidence type="ECO:0000259" key="17">
    <source>
        <dbReference type="Pfam" id="PF10585"/>
    </source>
</evidence>
<keyword evidence="19" id="KW-1185">Reference proteome</keyword>
<dbReference type="InterPro" id="IPR030661">
    <property type="entry name" value="Uba2"/>
</dbReference>
<evidence type="ECO:0000256" key="9">
    <source>
        <dbReference type="ARBA" id="ARBA00022840"/>
    </source>
</evidence>
<dbReference type="GO" id="GO:0005524">
    <property type="term" value="F:ATP binding"/>
    <property type="evidence" value="ECO:0007669"/>
    <property type="project" value="UniProtKB-UniRule"/>
</dbReference>
<dbReference type="Proteomes" id="UP000019384">
    <property type="component" value="Unassembled WGS sequence"/>
</dbReference>
<dbReference type="HOGENOM" id="CLU_013325_7_3_1"/>
<keyword evidence="4" id="KW-0963">Cytoplasm</keyword>
<dbReference type="InterPro" id="IPR019572">
    <property type="entry name" value="UBA_E1_SCCH"/>
</dbReference>
<evidence type="ECO:0000256" key="10">
    <source>
        <dbReference type="ARBA" id="ARBA00073512"/>
    </source>
</evidence>
<evidence type="ECO:0000256" key="2">
    <source>
        <dbReference type="ARBA" id="ARBA00004718"/>
    </source>
</evidence>
<keyword evidence="9 11" id="KW-0067">ATP-binding</keyword>
<evidence type="ECO:0000256" key="7">
    <source>
        <dbReference type="ARBA" id="ARBA00022786"/>
    </source>
</evidence>
<dbReference type="Gene3D" id="3.50.50.80">
    <property type="entry name" value="Ubiquitin-activating enzyme E1, inactive adenylation domain, subdomain 1"/>
    <property type="match status" value="1"/>
</dbReference>
<dbReference type="AlphaFoldDB" id="W6MIP5"/>
<evidence type="ECO:0000256" key="14">
    <source>
        <dbReference type="PIRSR" id="PIRSR039133-3"/>
    </source>
</evidence>
<dbReference type="PANTHER" id="PTHR10953">
    <property type="entry name" value="UBIQUITIN-ACTIVATING ENZYME E1"/>
    <property type="match status" value="1"/>
</dbReference>
<name>W6MIP5_9ASCO</name>
<dbReference type="Pfam" id="PF00899">
    <property type="entry name" value="ThiF"/>
    <property type="match status" value="1"/>
</dbReference>
<evidence type="ECO:0000256" key="15">
    <source>
        <dbReference type="PROSITE-ProRule" id="PRU10132"/>
    </source>
</evidence>
<reference evidence="18" key="1">
    <citation type="submission" date="2013-12" db="EMBL/GenBank/DDBJ databases">
        <authorList>
            <person name="Genoscope - CEA"/>
        </authorList>
    </citation>
    <scope>NUCLEOTIDE SEQUENCE</scope>
    <source>
        <strain evidence="18">CBS 1993</strain>
    </source>
</reference>
<evidence type="ECO:0000256" key="12">
    <source>
        <dbReference type="PIRSR" id="PIRSR039133-1"/>
    </source>
</evidence>
<dbReference type="PIRSF" id="PIRSF039133">
    <property type="entry name" value="SUMO_E1B"/>
    <property type="match status" value="1"/>
</dbReference>
<dbReference type="PANTHER" id="PTHR10953:SF5">
    <property type="entry name" value="SUMO-ACTIVATING ENZYME SUBUNIT 2"/>
    <property type="match status" value="1"/>
</dbReference>
<dbReference type="Pfam" id="PF10585">
    <property type="entry name" value="UBA_E1_SCCH"/>
    <property type="match status" value="1"/>
</dbReference>
<feature type="binding site" evidence="13">
    <location>
        <begin position="29"/>
        <end position="34"/>
    </location>
    <ligand>
        <name>ATP</name>
        <dbReference type="ChEBI" id="CHEBI:30616"/>
    </ligand>
</feature>
<dbReference type="GO" id="GO:0005737">
    <property type="term" value="C:cytoplasm"/>
    <property type="evidence" value="ECO:0007669"/>
    <property type="project" value="UniProtKB-SubCell"/>
</dbReference>
<comment type="similarity">
    <text evidence="3 11">Belongs to the ubiquitin-activating E1 family.</text>
</comment>